<comment type="similarity">
    <text evidence="2">Belongs to the TFIIF beta subunit family.</text>
</comment>
<evidence type="ECO:0000256" key="1">
    <source>
        <dbReference type="ARBA" id="ARBA00004123"/>
    </source>
</evidence>
<dbReference type="InterPro" id="IPR040450">
    <property type="entry name" value="TFIIF_beta_HTH"/>
</dbReference>
<evidence type="ECO:0000313" key="14">
    <source>
        <dbReference type="Proteomes" id="UP000278143"/>
    </source>
</evidence>
<name>A0A4P9YSY1_9FUNG</name>
<dbReference type="SUPFAM" id="SSF50916">
    <property type="entry name" value="Rap30/74 interaction domains"/>
    <property type="match status" value="1"/>
</dbReference>
<evidence type="ECO:0000256" key="5">
    <source>
        <dbReference type="ARBA" id="ARBA00023125"/>
    </source>
</evidence>
<keyword evidence="6" id="KW-0804">Transcription</keyword>
<sequence length="335" mass="37879">MDPANDRESLLAASQESAFEDDEAFEFDLDMTRADTKVWLVKVPGFLAERWSDIGEENVDLGRIRINHAAGPNDRDGITLILDDTPEVQDLPTEYRLTVRDKAVKNTYVFEEDEDGEARAITGTVHHECSISVKNIADPRYFRLQQKRNHSQVVPVKRTQFLDDNARPVFIAPTHIATTDNDFLQRLAVVAIAIAMLIEDVQKKPRKSPTSKATRMPRENLITLLFSAFEKYQYWNLKGIMKYTNQPQAYLKEVLADICYLVKKGKYHSMYRLKEEYRKLTSSSDGTMNPEAQAGDNEVEDDMDGAATDQGSTSGGAHAIDDGDDADDDDEFEET</sequence>
<dbReference type="EMBL" id="KZ991657">
    <property type="protein sequence ID" value="RKP22798.1"/>
    <property type="molecule type" value="Genomic_DNA"/>
</dbReference>
<dbReference type="InterPro" id="IPR036388">
    <property type="entry name" value="WH-like_DNA-bd_sf"/>
</dbReference>
<dbReference type="Pfam" id="PF02270">
    <property type="entry name" value="TFIIF_beta"/>
    <property type="match status" value="1"/>
</dbReference>
<evidence type="ECO:0000313" key="13">
    <source>
        <dbReference type="EMBL" id="RKP22798.1"/>
    </source>
</evidence>
<evidence type="ECO:0000256" key="4">
    <source>
        <dbReference type="ARBA" id="ARBA00023015"/>
    </source>
</evidence>
<feature type="domain" description="TFIIF beta subunit N-terminal" evidence="12">
    <location>
        <begin position="36"/>
        <end position="124"/>
    </location>
</feature>
<dbReference type="Proteomes" id="UP000278143">
    <property type="component" value="Unassembled WGS sequence"/>
</dbReference>
<dbReference type="GO" id="GO:0006367">
    <property type="term" value="P:transcription initiation at RNA polymerase II promoter"/>
    <property type="evidence" value="ECO:0007669"/>
    <property type="project" value="InterPro"/>
</dbReference>
<feature type="compositionally biased region" description="Acidic residues" evidence="10">
    <location>
        <begin position="322"/>
        <end position="335"/>
    </location>
</feature>
<dbReference type="FunFam" id="1.10.10.10:FF:000035">
    <property type="entry name" value="General transcription factor IIF subunit 2"/>
    <property type="match status" value="1"/>
</dbReference>
<gene>
    <name evidence="13" type="ORF">SYNPS1DRAFT_31552</name>
</gene>
<dbReference type="SUPFAM" id="SSF46785">
    <property type="entry name" value="Winged helix' DNA-binding domain"/>
    <property type="match status" value="1"/>
</dbReference>
<dbReference type="InterPro" id="IPR040504">
    <property type="entry name" value="TFIIF_beta_N"/>
</dbReference>
<evidence type="ECO:0000259" key="11">
    <source>
        <dbReference type="Pfam" id="PF02270"/>
    </source>
</evidence>
<dbReference type="InterPro" id="IPR036390">
    <property type="entry name" value="WH_DNA-bd_sf"/>
</dbReference>
<feature type="domain" description="TFIIF beta subunit HTH" evidence="11">
    <location>
        <begin position="214"/>
        <end position="278"/>
    </location>
</feature>
<organism evidence="13 14">
    <name type="scientific">Syncephalis pseudoplumigaleata</name>
    <dbReference type="NCBI Taxonomy" id="1712513"/>
    <lineage>
        <taxon>Eukaryota</taxon>
        <taxon>Fungi</taxon>
        <taxon>Fungi incertae sedis</taxon>
        <taxon>Zoopagomycota</taxon>
        <taxon>Zoopagomycotina</taxon>
        <taxon>Zoopagomycetes</taxon>
        <taxon>Zoopagales</taxon>
        <taxon>Piptocephalidaceae</taxon>
        <taxon>Syncephalis</taxon>
    </lineage>
</organism>
<evidence type="ECO:0000256" key="7">
    <source>
        <dbReference type="ARBA" id="ARBA00023242"/>
    </source>
</evidence>
<feature type="region of interest" description="Disordered" evidence="10">
    <location>
        <begin position="280"/>
        <end position="335"/>
    </location>
</feature>
<keyword evidence="7" id="KW-0539">Nucleus</keyword>
<accession>A0A4P9YSY1</accession>
<evidence type="ECO:0000256" key="2">
    <source>
        <dbReference type="ARBA" id="ARBA00009543"/>
    </source>
</evidence>
<proteinExistence type="inferred from homology"/>
<dbReference type="GO" id="GO:0003677">
    <property type="term" value="F:DNA binding"/>
    <property type="evidence" value="ECO:0007669"/>
    <property type="project" value="UniProtKB-KW"/>
</dbReference>
<evidence type="ECO:0000256" key="6">
    <source>
        <dbReference type="ARBA" id="ARBA00023163"/>
    </source>
</evidence>
<keyword evidence="5" id="KW-0238">DNA-binding</keyword>
<comment type="subcellular location">
    <subcellularLocation>
        <location evidence="1">Nucleus</location>
    </subcellularLocation>
</comment>
<dbReference type="Pfam" id="PF17683">
    <property type="entry name" value="TFIIF_beta_N"/>
    <property type="match status" value="1"/>
</dbReference>
<keyword evidence="4" id="KW-0805">Transcription regulation</keyword>
<dbReference type="PANTHER" id="PTHR10445">
    <property type="entry name" value="GENERAL TRANSCRIPTION FACTOR IIF SUBUNIT 2"/>
    <property type="match status" value="1"/>
</dbReference>
<dbReference type="CDD" id="cd07980">
    <property type="entry name" value="TFIIF_beta"/>
    <property type="match status" value="1"/>
</dbReference>
<dbReference type="InterPro" id="IPR011039">
    <property type="entry name" value="TFIIF_interaction"/>
</dbReference>
<dbReference type="GO" id="GO:0003743">
    <property type="term" value="F:translation initiation factor activity"/>
    <property type="evidence" value="ECO:0007669"/>
    <property type="project" value="UniProtKB-KW"/>
</dbReference>
<dbReference type="PANTHER" id="PTHR10445:SF0">
    <property type="entry name" value="GENERAL TRANSCRIPTION FACTOR IIF SUBUNIT 2"/>
    <property type="match status" value="1"/>
</dbReference>
<keyword evidence="13" id="KW-0396">Initiation factor</keyword>
<evidence type="ECO:0000256" key="10">
    <source>
        <dbReference type="SAM" id="MobiDB-lite"/>
    </source>
</evidence>
<dbReference type="GO" id="GO:0005674">
    <property type="term" value="C:transcription factor TFIIF complex"/>
    <property type="evidence" value="ECO:0007669"/>
    <property type="project" value="InterPro"/>
</dbReference>
<dbReference type="Gene3D" id="1.10.10.10">
    <property type="entry name" value="Winged helix-like DNA-binding domain superfamily/Winged helix DNA-binding domain"/>
    <property type="match status" value="1"/>
</dbReference>
<dbReference type="InterPro" id="IPR003196">
    <property type="entry name" value="TFIIF_beta"/>
</dbReference>
<evidence type="ECO:0000256" key="9">
    <source>
        <dbReference type="ARBA" id="ARBA00081863"/>
    </source>
</evidence>
<protein>
    <recommendedName>
        <fullName evidence="3">Transcription initiation factor IIF subunit beta</fullName>
    </recommendedName>
    <alternativeName>
        <fullName evidence="9">TFIIF medium subunit</fullName>
    </alternativeName>
    <alternativeName>
        <fullName evidence="8">TFIIF-beta</fullName>
    </alternativeName>
</protein>
<keyword evidence="13" id="KW-0648">Protein biosynthesis</keyword>
<evidence type="ECO:0000259" key="12">
    <source>
        <dbReference type="Pfam" id="PF17683"/>
    </source>
</evidence>
<keyword evidence="14" id="KW-1185">Reference proteome</keyword>
<dbReference type="AlphaFoldDB" id="A0A4P9YSY1"/>
<evidence type="ECO:0000256" key="8">
    <source>
        <dbReference type="ARBA" id="ARBA00081473"/>
    </source>
</evidence>
<evidence type="ECO:0000256" key="3">
    <source>
        <dbReference type="ARBA" id="ARBA00021453"/>
    </source>
</evidence>
<reference evidence="14" key="1">
    <citation type="journal article" date="2018" name="Nat. Microbiol.">
        <title>Leveraging single-cell genomics to expand the fungal tree of life.</title>
        <authorList>
            <person name="Ahrendt S.R."/>
            <person name="Quandt C.A."/>
            <person name="Ciobanu D."/>
            <person name="Clum A."/>
            <person name="Salamov A."/>
            <person name="Andreopoulos B."/>
            <person name="Cheng J.F."/>
            <person name="Woyke T."/>
            <person name="Pelin A."/>
            <person name="Henrissat B."/>
            <person name="Reynolds N.K."/>
            <person name="Benny G.L."/>
            <person name="Smith M.E."/>
            <person name="James T.Y."/>
            <person name="Grigoriev I.V."/>
        </authorList>
    </citation>
    <scope>NUCLEOTIDE SEQUENCE [LARGE SCALE GENOMIC DNA]</scope>
    <source>
        <strain evidence="14">Benny S71-1</strain>
    </source>
</reference>
<dbReference type="OrthoDB" id="26094at2759"/>